<evidence type="ECO:0000313" key="4">
    <source>
        <dbReference type="Proteomes" id="UP000006727"/>
    </source>
</evidence>
<dbReference type="EMBL" id="ABEU02000007">
    <property type="status" value="NOT_ANNOTATED_CDS"/>
    <property type="molecule type" value="Genomic_DNA"/>
</dbReference>
<feature type="domain" description="Coenzyme Q-binding protein COQ10 START" evidence="2">
    <location>
        <begin position="88"/>
        <end position="193"/>
    </location>
</feature>
<dbReference type="SUPFAM" id="SSF55961">
    <property type="entry name" value="Bet v1-like"/>
    <property type="match status" value="1"/>
</dbReference>
<evidence type="ECO:0000256" key="1">
    <source>
        <dbReference type="SAM" id="MobiDB-lite"/>
    </source>
</evidence>
<keyword evidence="4" id="KW-1185">Reference proteome</keyword>
<feature type="compositionally biased region" description="Polar residues" evidence="1">
    <location>
        <begin position="45"/>
        <end position="65"/>
    </location>
</feature>
<dbReference type="InterPro" id="IPR023393">
    <property type="entry name" value="START-like_dom_sf"/>
</dbReference>
<dbReference type="Gramene" id="Pp3c7_10110V3.3">
    <property type="protein sequence ID" value="Pp3c7_10110V3.3"/>
    <property type="gene ID" value="Pp3c7_10110"/>
</dbReference>
<reference evidence="3 4" key="1">
    <citation type="journal article" date="2008" name="Science">
        <title>The Physcomitrella genome reveals evolutionary insights into the conquest of land by plants.</title>
        <authorList>
            <person name="Rensing S."/>
            <person name="Lang D."/>
            <person name="Zimmer A."/>
            <person name="Terry A."/>
            <person name="Salamov A."/>
            <person name="Shapiro H."/>
            <person name="Nishiyama T."/>
            <person name="Perroud P.-F."/>
            <person name="Lindquist E."/>
            <person name="Kamisugi Y."/>
            <person name="Tanahashi T."/>
            <person name="Sakakibara K."/>
            <person name="Fujita T."/>
            <person name="Oishi K."/>
            <person name="Shin-I T."/>
            <person name="Kuroki Y."/>
            <person name="Toyoda A."/>
            <person name="Suzuki Y."/>
            <person name="Hashimoto A."/>
            <person name="Yamaguchi K."/>
            <person name="Sugano A."/>
            <person name="Kohara Y."/>
            <person name="Fujiyama A."/>
            <person name="Anterola A."/>
            <person name="Aoki S."/>
            <person name="Ashton N."/>
            <person name="Barbazuk W.B."/>
            <person name="Barker E."/>
            <person name="Bennetzen J."/>
            <person name="Bezanilla M."/>
            <person name="Blankenship R."/>
            <person name="Cho S.H."/>
            <person name="Dutcher S."/>
            <person name="Estelle M."/>
            <person name="Fawcett J.A."/>
            <person name="Gundlach H."/>
            <person name="Hanada K."/>
            <person name="Heyl A."/>
            <person name="Hicks K.A."/>
            <person name="Hugh J."/>
            <person name="Lohr M."/>
            <person name="Mayer K."/>
            <person name="Melkozernov A."/>
            <person name="Murata T."/>
            <person name="Nelson D."/>
            <person name="Pils B."/>
            <person name="Prigge M."/>
            <person name="Reiss B."/>
            <person name="Renner T."/>
            <person name="Rombauts S."/>
            <person name="Rushton P."/>
            <person name="Sanderfoot A."/>
            <person name="Schween G."/>
            <person name="Shiu S.-H."/>
            <person name="Stueber K."/>
            <person name="Theodoulou F.L."/>
            <person name="Tu H."/>
            <person name="Van de Peer Y."/>
            <person name="Verrier P.J."/>
            <person name="Waters E."/>
            <person name="Wood A."/>
            <person name="Yang L."/>
            <person name="Cove D."/>
            <person name="Cuming A."/>
            <person name="Hasebe M."/>
            <person name="Lucas S."/>
            <person name="Mishler D.B."/>
            <person name="Reski R."/>
            <person name="Grigoriev I."/>
            <person name="Quatrano R.S."/>
            <person name="Boore J.L."/>
        </authorList>
    </citation>
    <scope>NUCLEOTIDE SEQUENCE [LARGE SCALE GENOMIC DNA]</scope>
    <source>
        <strain evidence="3 4">cv. Gransden 2004</strain>
    </source>
</reference>
<dbReference type="Proteomes" id="UP000006727">
    <property type="component" value="Chromosome 7"/>
</dbReference>
<feature type="region of interest" description="Disordered" evidence="1">
    <location>
        <begin position="1"/>
        <end position="21"/>
    </location>
</feature>
<sequence length="211" mass="23652">MAKNTADGFASNRRSPTLLRRKREMELRALRDGDEFGNLAGGSGSVNLRRSSYPSARAPNSNQSGPAEVSVQRKNGVFEVKGVMSMAVDPDITYGILVDYENNSQIFKTVSKVEVEYKGDMKLVTQHAHWNLMFWSGKFTIKMRVEEDRSKHKVAFKLNEPGFLKLFNGYWGIEPWIQEGKQVGSKVLVTQEVLPSILPPGPLGISYVFHS</sequence>
<proteinExistence type="predicted"/>
<evidence type="ECO:0000313" key="3">
    <source>
        <dbReference type="EnsemblPlants" id="Pp3c7_10110V3.3"/>
    </source>
</evidence>
<dbReference type="EnsemblPlants" id="Pp3c7_10110V3.3">
    <property type="protein sequence ID" value="Pp3c7_10110V3.3"/>
    <property type="gene ID" value="Pp3c7_10110"/>
</dbReference>
<dbReference type="AlphaFoldDB" id="A0A7I4E3R5"/>
<gene>
    <name evidence="3" type="primary">LOC112284595</name>
</gene>
<dbReference type="InterPro" id="IPR005031">
    <property type="entry name" value="COQ10_START"/>
</dbReference>
<dbReference type="PANTHER" id="PTHR31385:SF16">
    <property type="entry name" value="COENZYME Q-BINDING PROTEIN COQ10 START DOMAIN-CONTAINING PROTEIN"/>
    <property type="match status" value="1"/>
</dbReference>
<evidence type="ECO:0000259" key="2">
    <source>
        <dbReference type="Pfam" id="PF03364"/>
    </source>
</evidence>
<feature type="region of interest" description="Disordered" evidence="1">
    <location>
        <begin position="41"/>
        <end position="70"/>
    </location>
</feature>
<name>A0A7I4E3R5_PHYPA</name>
<protein>
    <recommendedName>
        <fullName evidence="2">Coenzyme Q-binding protein COQ10 START domain-containing protein</fullName>
    </recommendedName>
</protein>
<reference evidence="3 4" key="2">
    <citation type="journal article" date="2018" name="Plant J.">
        <title>The Physcomitrella patens chromosome-scale assembly reveals moss genome structure and evolution.</title>
        <authorList>
            <person name="Lang D."/>
            <person name="Ullrich K.K."/>
            <person name="Murat F."/>
            <person name="Fuchs J."/>
            <person name="Jenkins J."/>
            <person name="Haas F.B."/>
            <person name="Piednoel M."/>
            <person name="Gundlach H."/>
            <person name="Van Bel M."/>
            <person name="Meyberg R."/>
            <person name="Vives C."/>
            <person name="Morata J."/>
            <person name="Symeonidi A."/>
            <person name="Hiss M."/>
            <person name="Muchero W."/>
            <person name="Kamisugi Y."/>
            <person name="Saleh O."/>
            <person name="Blanc G."/>
            <person name="Decker E.L."/>
            <person name="van Gessel N."/>
            <person name="Grimwood J."/>
            <person name="Hayes R.D."/>
            <person name="Graham S.W."/>
            <person name="Gunter L.E."/>
            <person name="McDaniel S.F."/>
            <person name="Hoernstein S.N.W."/>
            <person name="Larsson A."/>
            <person name="Li F.W."/>
            <person name="Perroud P.F."/>
            <person name="Phillips J."/>
            <person name="Ranjan P."/>
            <person name="Rokshar D.S."/>
            <person name="Rothfels C.J."/>
            <person name="Schneider L."/>
            <person name="Shu S."/>
            <person name="Stevenson D.W."/>
            <person name="Thummler F."/>
            <person name="Tillich M."/>
            <person name="Villarreal Aguilar J.C."/>
            <person name="Widiez T."/>
            <person name="Wong G.K."/>
            <person name="Wymore A."/>
            <person name="Zhang Y."/>
            <person name="Zimmer A.D."/>
            <person name="Quatrano R.S."/>
            <person name="Mayer K.F.X."/>
            <person name="Goodstein D."/>
            <person name="Casacuberta J.M."/>
            <person name="Vandepoele K."/>
            <person name="Reski R."/>
            <person name="Cuming A.C."/>
            <person name="Tuskan G.A."/>
            <person name="Maumus F."/>
            <person name="Salse J."/>
            <person name="Schmutz J."/>
            <person name="Rensing S.A."/>
        </authorList>
    </citation>
    <scope>NUCLEOTIDE SEQUENCE [LARGE SCALE GENOMIC DNA]</scope>
    <source>
        <strain evidence="3 4">cv. Gransden 2004</strain>
    </source>
</reference>
<dbReference type="PANTHER" id="PTHR31385">
    <property type="entry name" value="PUTATIVE (DUF220)-RELATED"/>
    <property type="match status" value="1"/>
</dbReference>
<organism evidence="3 4">
    <name type="scientific">Physcomitrium patens</name>
    <name type="common">Spreading-leaved earth moss</name>
    <name type="synonym">Physcomitrella patens</name>
    <dbReference type="NCBI Taxonomy" id="3218"/>
    <lineage>
        <taxon>Eukaryota</taxon>
        <taxon>Viridiplantae</taxon>
        <taxon>Streptophyta</taxon>
        <taxon>Embryophyta</taxon>
        <taxon>Bryophyta</taxon>
        <taxon>Bryophytina</taxon>
        <taxon>Bryopsida</taxon>
        <taxon>Funariidae</taxon>
        <taxon>Funariales</taxon>
        <taxon>Funariaceae</taxon>
        <taxon>Physcomitrium</taxon>
    </lineage>
</organism>
<accession>A0A7I4E3R5</accession>
<reference evidence="3" key="3">
    <citation type="submission" date="2020-12" db="UniProtKB">
        <authorList>
            <consortium name="EnsemblPlants"/>
        </authorList>
    </citation>
    <scope>IDENTIFICATION</scope>
</reference>
<dbReference type="Gene3D" id="3.30.530.20">
    <property type="match status" value="1"/>
</dbReference>
<dbReference type="Pfam" id="PF03364">
    <property type="entry name" value="Polyketide_cyc"/>
    <property type="match status" value="1"/>
</dbReference>